<feature type="compositionally biased region" description="Low complexity" evidence="1">
    <location>
        <begin position="851"/>
        <end position="865"/>
    </location>
</feature>
<feature type="region of interest" description="Disordered" evidence="1">
    <location>
        <begin position="1144"/>
        <end position="1194"/>
    </location>
</feature>
<feature type="region of interest" description="Disordered" evidence="1">
    <location>
        <begin position="889"/>
        <end position="944"/>
    </location>
</feature>
<feature type="compositionally biased region" description="Basic and acidic residues" evidence="1">
    <location>
        <begin position="14"/>
        <end position="66"/>
    </location>
</feature>
<feature type="compositionally biased region" description="Basic and acidic residues" evidence="1">
    <location>
        <begin position="601"/>
        <end position="617"/>
    </location>
</feature>
<feature type="region of interest" description="Disordered" evidence="1">
    <location>
        <begin position="1109"/>
        <end position="1128"/>
    </location>
</feature>
<feature type="compositionally biased region" description="Low complexity" evidence="1">
    <location>
        <begin position="139"/>
        <end position="149"/>
    </location>
</feature>
<feature type="compositionally biased region" description="Polar residues" evidence="1">
    <location>
        <begin position="1180"/>
        <end position="1191"/>
    </location>
</feature>
<feature type="compositionally biased region" description="Basic and acidic residues" evidence="1">
    <location>
        <begin position="1078"/>
        <end position="1099"/>
    </location>
</feature>
<feature type="compositionally biased region" description="Basic and acidic residues" evidence="1">
    <location>
        <begin position="801"/>
        <end position="824"/>
    </location>
</feature>
<keyword evidence="2" id="KW-1185">Reference proteome</keyword>
<feature type="region of interest" description="Disordered" evidence="1">
    <location>
        <begin position="956"/>
        <end position="1010"/>
    </location>
</feature>
<feature type="region of interest" description="Disordered" evidence="1">
    <location>
        <begin position="1397"/>
        <end position="1437"/>
    </location>
</feature>
<feature type="compositionally biased region" description="Polar residues" evidence="1">
    <location>
        <begin position="114"/>
        <end position="138"/>
    </location>
</feature>
<proteinExistence type="predicted"/>
<feature type="compositionally biased region" description="Basic residues" evidence="1">
    <location>
        <begin position="186"/>
        <end position="204"/>
    </location>
</feature>
<feature type="compositionally biased region" description="Basic and acidic residues" evidence="1">
    <location>
        <begin position="840"/>
        <end position="850"/>
    </location>
</feature>
<reference evidence="3" key="1">
    <citation type="submission" date="2020-12" db="UniProtKB">
        <authorList>
            <consortium name="WormBaseParasite"/>
        </authorList>
    </citation>
    <scope>IDENTIFICATION</scope>
    <source>
        <strain evidence="3">MHco3</strain>
    </source>
</reference>
<feature type="region of interest" description="Disordered" evidence="1">
    <location>
        <begin position="1"/>
        <end position="272"/>
    </location>
</feature>
<feature type="compositionally biased region" description="Basic and acidic residues" evidence="1">
    <location>
        <begin position="752"/>
        <end position="766"/>
    </location>
</feature>
<feature type="region of interest" description="Disordered" evidence="1">
    <location>
        <begin position="292"/>
        <end position="321"/>
    </location>
</feature>
<evidence type="ECO:0000313" key="2">
    <source>
        <dbReference type="Proteomes" id="UP000025227"/>
    </source>
</evidence>
<feature type="compositionally biased region" description="Basic and acidic residues" evidence="1">
    <location>
        <begin position="257"/>
        <end position="272"/>
    </location>
</feature>
<feature type="compositionally biased region" description="Polar residues" evidence="1">
    <location>
        <begin position="935"/>
        <end position="944"/>
    </location>
</feature>
<feature type="compositionally biased region" description="Basic and acidic residues" evidence="1">
    <location>
        <begin position="631"/>
        <end position="641"/>
    </location>
</feature>
<feature type="region of interest" description="Disordered" evidence="1">
    <location>
        <begin position="1336"/>
        <end position="1361"/>
    </location>
</feature>
<feature type="region of interest" description="Disordered" evidence="1">
    <location>
        <begin position="1210"/>
        <end position="1235"/>
    </location>
</feature>
<organism evidence="2 3">
    <name type="scientific">Haemonchus contortus</name>
    <name type="common">Barber pole worm</name>
    <dbReference type="NCBI Taxonomy" id="6289"/>
    <lineage>
        <taxon>Eukaryota</taxon>
        <taxon>Metazoa</taxon>
        <taxon>Ecdysozoa</taxon>
        <taxon>Nematoda</taxon>
        <taxon>Chromadorea</taxon>
        <taxon>Rhabditida</taxon>
        <taxon>Rhabditina</taxon>
        <taxon>Rhabditomorpha</taxon>
        <taxon>Strongyloidea</taxon>
        <taxon>Trichostrongylidae</taxon>
        <taxon>Haemonchus</taxon>
    </lineage>
</organism>
<name>A0A7I4Y2F0_HAECO</name>
<feature type="compositionally biased region" description="Basic residues" evidence="1">
    <location>
        <begin position="216"/>
        <end position="232"/>
    </location>
</feature>
<feature type="region of interest" description="Disordered" evidence="1">
    <location>
        <begin position="752"/>
        <end position="877"/>
    </location>
</feature>
<dbReference type="OMA" id="MEMEESW"/>
<feature type="region of interest" description="Disordered" evidence="1">
    <location>
        <begin position="1531"/>
        <end position="1577"/>
    </location>
</feature>
<evidence type="ECO:0000256" key="1">
    <source>
        <dbReference type="SAM" id="MobiDB-lite"/>
    </source>
</evidence>
<evidence type="ECO:0000313" key="3">
    <source>
        <dbReference type="WBParaSite" id="HCON_00039400-00001"/>
    </source>
</evidence>
<feature type="compositionally biased region" description="Basic and acidic residues" evidence="1">
    <location>
        <begin position="1531"/>
        <end position="1542"/>
    </location>
</feature>
<dbReference type="OrthoDB" id="5877294at2759"/>
<feature type="compositionally biased region" description="Basic residues" evidence="1">
    <location>
        <begin position="1"/>
        <end position="13"/>
    </location>
</feature>
<feature type="compositionally biased region" description="Basic and acidic residues" evidence="1">
    <location>
        <begin position="782"/>
        <end position="791"/>
    </location>
</feature>
<feature type="compositionally biased region" description="Basic and acidic residues" evidence="1">
    <location>
        <begin position="1558"/>
        <end position="1567"/>
    </location>
</feature>
<feature type="region of interest" description="Disordered" evidence="1">
    <location>
        <begin position="1023"/>
        <end position="1099"/>
    </location>
</feature>
<feature type="compositionally biased region" description="Basic and acidic residues" evidence="1">
    <location>
        <begin position="99"/>
        <end position="108"/>
    </location>
</feature>
<accession>A0A7I4Y2F0</accession>
<dbReference type="WBParaSite" id="HCON_00039400-00001">
    <property type="protein sequence ID" value="HCON_00039400-00001"/>
    <property type="gene ID" value="HCON_00039400"/>
</dbReference>
<sequence>MVRGSAAKKKKKVQKEENESLPEEEKTQKMEFEKRSKLEMSPEMKKNSNGNEENKEKRRSSGKDDVGPTMGAERNVNGLEAEAPLRSDDASPAATTGERSCDSTEKTIDPTPITKDSSNADSGITTHASSSAKTKGGQTATLTTSLSASEMKTRGSFSQRPVRQPGKHRKKTSSKNSSSSTDSKGFKRGTRKAKRSKKRKKSKVSYKTNASSAKNVRSRSKKLKDRSMKTAKKGGNVSDDGILRENQQKPLVDSGSEEMRVGAAADRDQGPTQVEDRAQTLQLAWDNNEGPLAVSQTALSHTTRKSRSRSRDRSLSRSRSRLQIPGQKLTLVTPLFIRSFQTVRVEPGSDEAVITTHVILHSSGMTAEERKAELENLVQVKPAVVNVLTIDDLGYQEQKSTQNVLVGKNMIVVERKSILLKSEEGCAVRTNDVHKYDRVSEAEMGPSENCPDAERVKGILSVIAENGTSWEGDLYHKTERIVFKISGTPLSLSDIKTLPSRSGQSLSLRNSIGFDERIFADDDSIIIDRDTIIDAKAGSLWERNDPFYVEEKRSYDYQSTYADGSLVWKNALVPLLEEETQKSDGAEELSLDEQQLSEQLSHGESKELVGAMTEHKRQQQAGKLSQYEPQQKARGEYEWDSQKQATRSLESDLQREEERDSLQMTEEHRGGPKQLLRSAKPTVRKKRDIIREKHLESETLQEPDTFAREIEKQRIQPIVPLKSEDVLKQSTSGKLGETSLTEAAQLSKLTLTEHDERVSRTEKLEELGQQSQASKQHLGLKKPAEELKDTTRLTQLTYTSEPEKSTELTKTRRKRTELEERQSDELGETSLHLPGTEPSRMARERFEAGEKSMPTKSTQTTQSSPCSKGRARRQIVTSREIVERRILERVLTEEEPETTENEPPTVKAPVSALQEGVPAVQKPEEGLKTAHEPATRTQQTIGQSCVETKIAEEHVTRKFMEDQSTKTVQQPSTEPEEAAAILRKPIPKPGETVPAVEEPTPGLQQTLGQSVVEKEIMEKRVTQEIIEDEGIKSAHEPTPKPDKAVPAVQEPTPKLPPSLVKAVTKKETVEESVTQKFIDGEDTKQARGRTPKPDEPPAHELETTFKVAALPAVQEPTPKSPTTLGKSLVKRDIVEERVTRKYIEDEGAKPLQEPTPKPTETLAVRQEPTSKQVEVLPAVQEQTPKSPTTLGKSLVKRDIVEERVTRKYIEDEGAKPLQEPTPKPTETLAVRQEPTSKQIEVLPAVQPTTLGKSSVKREIVEERVTRKYIEDEGAKPLQEPTPKPTDTLAVRQEPTSKQIEVLPAVQEPTPKSPTTLGKSSVKREIVEERVTRKYIEDEGAKPLQEPTPKPTETLAVRQEPVSKQVEVLPAVQEPTSEPSATLEESVVKREIVEERVTRKYIEDEGTKPSREPTLKPEEGVKTAHEPSSKTERRERKSVIKRKIIEEQITRKIVEEEVAPLAQEPTAKPPEPVWLLPFYSAATLYAERESAPKPAEIITAPKEPAAKPSTTLGKSVVKREVVEERVTRKYIEDEGIKPSHEPTPKPAEAIPVAQGTIFKPEEGIKKSQEPLPKPVRSI</sequence>
<dbReference type="Proteomes" id="UP000025227">
    <property type="component" value="Unplaced"/>
</dbReference>
<feature type="compositionally biased region" description="Basic and acidic residues" evidence="1">
    <location>
        <begin position="649"/>
        <end position="670"/>
    </location>
</feature>
<feature type="region of interest" description="Disordered" evidence="1">
    <location>
        <begin position="1270"/>
        <end position="1323"/>
    </location>
</feature>
<protein>
    <submittedName>
        <fullName evidence="3">PHD-type domain-containing protein</fullName>
    </submittedName>
</protein>
<feature type="compositionally biased region" description="Basic and acidic residues" evidence="1">
    <location>
        <begin position="922"/>
        <end position="934"/>
    </location>
</feature>
<feature type="compositionally biased region" description="Low complexity" evidence="1">
    <location>
        <begin position="174"/>
        <end position="183"/>
    </location>
</feature>
<feature type="region of interest" description="Disordered" evidence="1">
    <location>
        <begin position="581"/>
        <end position="697"/>
    </location>
</feature>
<feature type="compositionally biased region" description="Polar residues" evidence="1">
    <location>
        <begin position="619"/>
        <end position="629"/>
    </location>
</feature>
<feature type="compositionally biased region" description="Basic and acidic residues" evidence="1">
    <location>
        <begin position="1029"/>
        <end position="1043"/>
    </location>
</feature>